<feature type="region of interest" description="Disordered" evidence="1">
    <location>
        <begin position="16"/>
        <end position="98"/>
    </location>
</feature>
<sequence>MMVGFFINTKQGVQSLTIMKGRKKPAEPRSKKGGEPTQAQNRKVPNPVQNNWTSPPPSTLTTTSPITRERLPFTSSTVESKPAATSLPTLGQTPRSTR</sequence>
<feature type="compositionally biased region" description="Basic and acidic residues" evidence="1">
    <location>
        <begin position="24"/>
        <end position="34"/>
    </location>
</feature>
<feature type="compositionally biased region" description="Polar residues" evidence="1">
    <location>
        <begin position="86"/>
        <end position="98"/>
    </location>
</feature>
<comment type="caution">
    <text evidence="2">The sequence shown here is derived from an EMBL/GenBank/DDBJ whole genome shotgun (WGS) entry which is preliminary data.</text>
</comment>
<reference evidence="2" key="1">
    <citation type="submission" date="2022-08" db="EMBL/GenBank/DDBJ databases">
        <authorList>
            <person name="Gutierrez-Valencia J."/>
        </authorList>
    </citation>
    <scope>NUCLEOTIDE SEQUENCE</scope>
</reference>
<name>A0AAV0NZH1_9ROSI</name>
<protein>
    <submittedName>
        <fullName evidence="2">Uncharacterized protein</fullName>
    </submittedName>
</protein>
<keyword evidence="3" id="KW-1185">Reference proteome</keyword>
<feature type="non-terminal residue" evidence="2">
    <location>
        <position position="98"/>
    </location>
</feature>
<feature type="compositionally biased region" description="Polar residues" evidence="1">
    <location>
        <begin position="37"/>
        <end position="52"/>
    </location>
</feature>
<dbReference type="EMBL" id="CAMGYJ010000008">
    <property type="protein sequence ID" value="CAI0463951.1"/>
    <property type="molecule type" value="Genomic_DNA"/>
</dbReference>
<organism evidence="2 3">
    <name type="scientific">Linum tenue</name>
    <dbReference type="NCBI Taxonomy" id="586396"/>
    <lineage>
        <taxon>Eukaryota</taxon>
        <taxon>Viridiplantae</taxon>
        <taxon>Streptophyta</taxon>
        <taxon>Embryophyta</taxon>
        <taxon>Tracheophyta</taxon>
        <taxon>Spermatophyta</taxon>
        <taxon>Magnoliopsida</taxon>
        <taxon>eudicotyledons</taxon>
        <taxon>Gunneridae</taxon>
        <taxon>Pentapetalae</taxon>
        <taxon>rosids</taxon>
        <taxon>fabids</taxon>
        <taxon>Malpighiales</taxon>
        <taxon>Linaceae</taxon>
        <taxon>Linum</taxon>
    </lineage>
</organism>
<dbReference type="Proteomes" id="UP001154282">
    <property type="component" value="Unassembled WGS sequence"/>
</dbReference>
<gene>
    <name evidence="2" type="ORF">LITE_LOCUS35969</name>
</gene>
<evidence type="ECO:0000313" key="3">
    <source>
        <dbReference type="Proteomes" id="UP001154282"/>
    </source>
</evidence>
<dbReference type="AlphaFoldDB" id="A0AAV0NZH1"/>
<evidence type="ECO:0000313" key="2">
    <source>
        <dbReference type="EMBL" id="CAI0463951.1"/>
    </source>
</evidence>
<accession>A0AAV0NZH1</accession>
<evidence type="ECO:0000256" key="1">
    <source>
        <dbReference type="SAM" id="MobiDB-lite"/>
    </source>
</evidence>
<proteinExistence type="predicted"/>